<evidence type="ECO:0000313" key="2">
    <source>
        <dbReference type="Proteomes" id="UP000781932"/>
    </source>
</evidence>
<dbReference type="GeneID" id="62160765"/>
<organism evidence="1 2">
    <name type="scientific">Colletotrichum karsti</name>
    <dbReference type="NCBI Taxonomy" id="1095194"/>
    <lineage>
        <taxon>Eukaryota</taxon>
        <taxon>Fungi</taxon>
        <taxon>Dikarya</taxon>
        <taxon>Ascomycota</taxon>
        <taxon>Pezizomycotina</taxon>
        <taxon>Sordariomycetes</taxon>
        <taxon>Hypocreomycetidae</taxon>
        <taxon>Glomerellales</taxon>
        <taxon>Glomerellaceae</taxon>
        <taxon>Colletotrichum</taxon>
        <taxon>Colletotrichum boninense species complex</taxon>
    </lineage>
</organism>
<gene>
    <name evidence="1" type="ORF">CkaCkLH20_04972</name>
</gene>
<dbReference type="OrthoDB" id="5150797at2759"/>
<dbReference type="EMBL" id="JAATWM020000014">
    <property type="protein sequence ID" value="KAF9877272.1"/>
    <property type="molecule type" value="Genomic_DNA"/>
</dbReference>
<dbReference type="Proteomes" id="UP000781932">
    <property type="component" value="Unassembled WGS sequence"/>
</dbReference>
<protein>
    <submittedName>
        <fullName evidence="1">Uncharacterized protein</fullName>
    </submittedName>
</protein>
<reference evidence="1" key="2">
    <citation type="submission" date="2020-11" db="EMBL/GenBank/DDBJ databases">
        <title>Whole genome sequencing of Colletotrichum sp.</title>
        <authorList>
            <person name="Li H."/>
        </authorList>
    </citation>
    <scope>NUCLEOTIDE SEQUENCE</scope>
    <source>
        <strain evidence="1">CkLH20</strain>
    </source>
</reference>
<keyword evidence="2" id="KW-1185">Reference proteome</keyword>
<reference evidence="1" key="1">
    <citation type="submission" date="2020-03" db="EMBL/GenBank/DDBJ databases">
        <authorList>
            <person name="He L."/>
        </authorList>
    </citation>
    <scope>NUCLEOTIDE SEQUENCE</scope>
    <source>
        <strain evidence="1">CkLH20</strain>
    </source>
</reference>
<name>A0A9P6I5F8_9PEZI</name>
<evidence type="ECO:0000313" key="1">
    <source>
        <dbReference type="EMBL" id="KAF9877272.1"/>
    </source>
</evidence>
<proteinExistence type="predicted"/>
<accession>A0A9P6I5F8</accession>
<sequence>MTSQLGFIILANERVQNDNDNFEITGNVVHYSSTKSERLTRSVLASEVYGMAAGVDMAYAIATTLKVITTRLGISTIPTIVCTDSYLLYECLVKLGTTNEKRLMIDIMALRQSYERREPIEI</sequence>
<dbReference type="RefSeq" id="XP_038746733.1">
    <property type="nucleotide sequence ID" value="XM_038887691.1"/>
</dbReference>
<comment type="caution">
    <text evidence="1">The sequence shown here is derived from an EMBL/GenBank/DDBJ whole genome shotgun (WGS) entry which is preliminary data.</text>
</comment>
<dbReference type="AlphaFoldDB" id="A0A9P6I5F8"/>